<evidence type="ECO:0000256" key="1">
    <source>
        <dbReference type="SAM" id="MobiDB-lite"/>
    </source>
</evidence>
<feature type="compositionally biased region" description="Basic and acidic residues" evidence="1">
    <location>
        <begin position="57"/>
        <end position="78"/>
    </location>
</feature>
<accession>A0A6J4L2E5</accession>
<protein>
    <submittedName>
        <fullName evidence="2">CBS domain protein</fullName>
    </submittedName>
</protein>
<sequence>GPDQCDDPEPGHLQPRQLVARSRAADGPERLRRDPGGRSVPAPARRADRSRHRCARGRQEPRHEYRARLGDHDRAGDQRHRRCGAVGRDPGDGNPPDPPRAGDRQGWPADRHHRAGRHRVDRQRPQDRQRGRRSLAPGHPAL</sequence>
<feature type="compositionally biased region" description="Basic residues" evidence="1">
    <location>
        <begin position="111"/>
        <end position="121"/>
    </location>
</feature>
<dbReference type="AlphaFoldDB" id="A0A6J4L2E5"/>
<feature type="non-terminal residue" evidence="2">
    <location>
        <position position="142"/>
    </location>
</feature>
<feature type="region of interest" description="Disordered" evidence="1">
    <location>
        <begin position="1"/>
        <end position="142"/>
    </location>
</feature>
<feature type="non-terminal residue" evidence="2">
    <location>
        <position position="1"/>
    </location>
</feature>
<feature type="compositionally biased region" description="Basic and acidic residues" evidence="1">
    <location>
        <begin position="23"/>
        <end position="36"/>
    </location>
</feature>
<reference evidence="2" key="1">
    <citation type="submission" date="2020-02" db="EMBL/GenBank/DDBJ databases">
        <authorList>
            <person name="Meier V. D."/>
        </authorList>
    </citation>
    <scope>NUCLEOTIDE SEQUENCE</scope>
    <source>
        <strain evidence="2">AVDCRST_MAG71</strain>
    </source>
</reference>
<name>A0A6J4L2E5_9GAMM</name>
<gene>
    <name evidence="2" type="ORF">AVDCRST_MAG71-1228</name>
</gene>
<evidence type="ECO:0000313" key="2">
    <source>
        <dbReference type="EMBL" id="CAA9320616.1"/>
    </source>
</evidence>
<proteinExistence type="predicted"/>
<organism evidence="2">
    <name type="scientific">uncultured Lysobacter sp</name>
    <dbReference type="NCBI Taxonomy" id="271060"/>
    <lineage>
        <taxon>Bacteria</taxon>
        <taxon>Pseudomonadati</taxon>
        <taxon>Pseudomonadota</taxon>
        <taxon>Gammaproteobacteria</taxon>
        <taxon>Lysobacterales</taxon>
        <taxon>Lysobacteraceae</taxon>
        <taxon>Lysobacter</taxon>
        <taxon>environmental samples</taxon>
    </lineage>
</organism>
<dbReference type="EMBL" id="CADCUA010000320">
    <property type="protein sequence ID" value="CAA9320616.1"/>
    <property type="molecule type" value="Genomic_DNA"/>
</dbReference>